<dbReference type="PRINTS" id="PR00315">
    <property type="entry name" value="ELONGATNFCT"/>
</dbReference>
<gene>
    <name evidence="2" type="primary">SELB</name>
    <name evidence="2" type="ORF">MICPUN_55375</name>
</gene>
<feature type="domain" description="Tr-type G" evidence="1">
    <location>
        <begin position="8"/>
        <end position="242"/>
    </location>
</feature>
<dbReference type="EMBL" id="CP001574">
    <property type="protein sequence ID" value="ACO68929.1"/>
    <property type="molecule type" value="Genomic_DNA"/>
</dbReference>
<dbReference type="PANTHER" id="PTHR43721:SF11">
    <property type="entry name" value="SELENOCYSTEINE-SPECIFIC ELONGATION FACTOR"/>
    <property type="match status" value="1"/>
</dbReference>
<dbReference type="OrthoDB" id="2067at2759"/>
<dbReference type="PANTHER" id="PTHR43721">
    <property type="entry name" value="ELONGATION FACTOR TU-RELATED"/>
    <property type="match status" value="1"/>
</dbReference>
<keyword evidence="3" id="KW-1185">Reference proteome</keyword>
<dbReference type="InterPro" id="IPR050055">
    <property type="entry name" value="EF-Tu_GTPase"/>
</dbReference>
<dbReference type="SUPFAM" id="SSF50447">
    <property type="entry name" value="Translation proteins"/>
    <property type="match status" value="1"/>
</dbReference>
<dbReference type="Gene3D" id="2.40.30.10">
    <property type="entry name" value="Translation factors"/>
    <property type="match status" value="1"/>
</dbReference>
<name>C1FEA6_MICCC</name>
<dbReference type="CDD" id="cd01889">
    <property type="entry name" value="SelB_euk"/>
    <property type="match status" value="1"/>
</dbReference>
<dbReference type="OMA" id="CFAIKGQ"/>
<dbReference type="InterPro" id="IPR049394">
    <property type="entry name" value="eEFSec_C"/>
</dbReference>
<dbReference type="GO" id="GO:0001514">
    <property type="term" value="P:selenocysteine incorporation"/>
    <property type="evidence" value="ECO:0007669"/>
    <property type="project" value="TreeGrafter"/>
</dbReference>
<dbReference type="InParanoid" id="C1FEA6"/>
<evidence type="ECO:0000259" key="1">
    <source>
        <dbReference type="PROSITE" id="PS51722"/>
    </source>
</evidence>
<dbReference type="InterPro" id="IPR009000">
    <property type="entry name" value="Transl_B-barrel_sf"/>
</dbReference>
<dbReference type="eggNOG" id="KOG0461">
    <property type="taxonomic scope" value="Eukaryota"/>
</dbReference>
<dbReference type="GO" id="GO:0003924">
    <property type="term" value="F:GTPase activity"/>
    <property type="evidence" value="ECO:0007669"/>
    <property type="project" value="InterPro"/>
</dbReference>
<dbReference type="SUPFAM" id="SSF52540">
    <property type="entry name" value="P-loop containing nucleoside triphosphate hydrolases"/>
    <property type="match status" value="1"/>
</dbReference>
<sequence>MSSAKQRTLNINVGILGHVDSGKTSLGERATKAKILTSGLRFPSRLTPFSAIFTTLPMHTVRALSTHFSTASLDKHPQSIERGITLDLGFSSFSTRVPKNLDNDLYEQVQFTLVDCPGHATLMKTVLGGAHIIDMMVLVIDVNKGMQTQTAECLVVGEITAQDLLVVLNKIDMIPEKLRFERIENAKARLRKVLKATKFRDCEFISVAARPGGADGMEAGGLPPIGMAALVSSLSSYVTTKKIERCFGTFLFAVDHCFPARGQGTVMTGTVLRGTCKVGDEIELPELGIVKKVKSMQMFKRPVQDCAKGDRLGICVTQLDPKLIERGMLAAPGTVPRFSTAVVLAQKIRYYKGRVLSKMKFHVTVGHVTAMATAEFFGNISEAGAAREDSSASPGMMDRDTINTSLQHSWKSSLPRQPSDQIFTEFDGQKEYSYYEELLYAAGMHEQNSEEIVDTSIKPVSVASNKRTLQNATWALLFFDRPVVCPPGGLYIASRLDTDIQKNACRLAFYGQILRPFAFDQDTSAMRCIKVFKLKRREGVIERLQDDKSAICKGMFKRETDLSMFQGMKVFTDRGEEGIISGWFGKSGKFKVFFRDGIQPVSEADKNTKLYLYFKRHAFDKEDKRVFQ</sequence>
<dbReference type="GeneID" id="8250199"/>
<dbReference type="InterPro" id="IPR004161">
    <property type="entry name" value="EFTu-like_2"/>
</dbReference>
<dbReference type="RefSeq" id="XP_002507671.1">
    <property type="nucleotide sequence ID" value="XM_002507625.1"/>
</dbReference>
<dbReference type="CDD" id="cd04094">
    <property type="entry name" value="eSelB_III"/>
    <property type="match status" value="1"/>
</dbReference>
<dbReference type="Proteomes" id="UP000002009">
    <property type="component" value="Chromosome 1"/>
</dbReference>
<dbReference type="GO" id="GO:0005525">
    <property type="term" value="F:GTP binding"/>
    <property type="evidence" value="ECO:0007669"/>
    <property type="project" value="InterPro"/>
</dbReference>
<dbReference type="PROSITE" id="PS51722">
    <property type="entry name" value="G_TR_2"/>
    <property type="match status" value="1"/>
</dbReference>
<evidence type="ECO:0000313" key="2">
    <source>
        <dbReference type="EMBL" id="ACO68929.1"/>
    </source>
</evidence>
<evidence type="ECO:0000313" key="3">
    <source>
        <dbReference type="Proteomes" id="UP000002009"/>
    </source>
</evidence>
<accession>C1FEA6</accession>
<dbReference type="Pfam" id="PF03144">
    <property type="entry name" value="GTP_EFTU_D2"/>
    <property type="match status" value="1"/>
</dbReference>
<dbReference type="Pfam" id="PF21131">
    <property type="entry name" value="eEFSec_4th"/>
    <property type="match status" value="1"/>
</dbReference>
<dbReference type="Pfam" id="PF21208">
    <property type="entry name" value="euk_SelB_III"/>
    <property type="match status" value="1"/>
</dbReference>
<dbReference type="CDD" id="cd03696">
    <property type="entry name" value="SelB_II"/>
    <property type="match status" value="1"/>
</dbReference>
<dbReference type="KEGG" id="mis:MICPUN_55375"/>
<keyword evidence="2" id="KW-0648">Protein biosynthesis</keyword>
<reference evidence="2 3" key="1">
    <citation type="journal article" date="2009" name="Science">
        <title>Green evolution and dynamic adaptations revealed by genomes of the marine picoeukaryotes Micromonas.</title>
        <authorList>
            <person name="Worden A.Z."/>
            <person name="Lee J.H."/>
            <person name="Mock T."/>
            <person name="Rouze P."/>
            <person name="Simmons M.P."/>
            <person name="Aerts A.L."/>
            <person name="Allen A.E."/>
            <person name="Cuvelier M.L."/>
            <person name="Derelle E."/>
            <person name="Everett M.V."/>
            <person name="Foulon E."/>
            <person name="Grimwood J."/>
            <person name="Gundlach H."/>
            <person name="Henrissat B."/>
            <person name="Napoli C."/>
            <person name="McDonald S.M."/>
            <person name="Parker M.S."/>
            <person name="Rombauts S."/>
            <person name="Salamov A."/>
            <person name="Von Dassow P."/>
            <person name="Badger J.H."/>
            <person name="Coutinho P.M."/>
            <person name="Demir E."/>
            <person name="Dubchak I."/>
            <person name="Gentemann C."/>
            <person name="Eikrem W."/>
            <person name="Gready J.E."/>
            <person name="John U."/>
            <person name="Lanier W."/>
            <person name="Lindquist E.A."/>
            <person name="Lucas S."/>
            <person name="Mayer K.F."/>
            <person name="Moreau H."/>
            <person name="Not F."/>
            <person name="Otillar R."/>
            <person name="Panaud O."/>
            <person name="Pangilinan J."/>
            <person name="Paulsen I."/>
            <person name="Piegu B."/>
            <person name="Poliakov A."/>
            <person name="Robbens S."/>
            <person name="Schmutz J."/>
            <person name="Toulza E."/>
            <person name="Wyss T."/>
            <person name="Zelensky A."/>
            <person name="Zhou K."/>
            <person name="Armbrust E.V."/>
            <person name="Bhattacharya D."/>
            <person name="Goodenough U.W."/>
            <person name="Van de Peer Y."/>
            <person name="Grigoriev I.V."/>
        </authorList>
    </citation>
    <scope>NUCLEOTIDE SEQUENCE [LARGE SCALE GENOMIC DNA]</scope>
    <source>
        <strain evidence="3">RCC299 / NOUM17</strain>
    </source>
</reference>
<dbReference type="FunFam" id="2.40.30.10:FF:000052">
    <property type="entry name" value="Selenocysteine-specific elongation factor EF-Sec"/>
    <property type="match status" value="1"/>
</dbReference>
<dbReference type="InterPro" id="IPR049393">
    <property type="entry name" value="eEFSec_III"/>
</dbReference>
<dbReference type="AlphaFoldDB" id="C1FEA6"/>
<proteinExistence type="predicted"/>
<dbReference type="InterPro" id="IPR000795">
    <property type="entry name" value="T_Tr_GTP-bd_dom"/>
</dbReference>
<protein>
    <submittedName>
        <fullName evidence="2">Selenocysteine-specific elongation factor</fullName>
    </submittedName>
</protein>
<organism evidence="2 3">
    <name type="scientific">Micromonas commoda (strain RCC299 / NOUM17 / CCMP2709)</name>
    <name type="common">Picoplanktonic green alga</name>
    <dbReference type="NCBI Taxonomy" id="296587"/>
    <lineage>
        <taxon>Eukaryota</taxon>
        <taxon>Viridiplantae</taxon>
        <taxon>Chlorophyta</taxon>
        <taxon>Mamiellophyceae</taxon>
        <taxon>Mamiellales</taxon>
        <taxon>Mamiellaceae</taxon>
        <taxon>Micromonas</taxon>
    </lineage>
</organism>
<dbReference type="GO" id="GO:0003746">
    <property type="term" value="F:translation elongation factor activity"/>
    <property type="evidence" value="ECO:0007669"/>
    <property type="project" value="UniProtKB-KW"/>
</dbReference>
<dbReference type="Pfam" id="PF00009">
    <property type="entry name" value="GTP_EFTU"/>
    <property type="match status" value="1"/>
</dbReference>
<dbReference type="STRING" id="296587.C1FEA6"/>
<keyword evidence="2" id="KW-0251">Elongation factor</keyword>
<dbReference type="Gene3D" id="3.40.50.300">
    <property type="entry name" value="P-loop containing nucleotide triphosphate hydrolases"/>
    <property type="match status" value="1"/>
</dbReference>
<dbReference type="InterPro" id="IPR027417">
    <property type="entry name" value="P-loop_NTPase"/>
</dbReference>